<reference evidence="2 3" key="1">
    <citation type="submission" date="2015-06" db="EMBL/GenBank/DDBJ databases">
        <title>Prevotella sp. 109, sp. nov., a novel member of the family Prevotellaceae isolated from human faeces.</title>
        <authorList>
            <person name="Shkoporov A.N."/>
            <person name="Chaplin A.V."/>
            <person name="Kafarskaia L.I."/>
            <person name="Efimov B.A."/>
        </authorList>
    </citation>
    <scope>NUCLEOTIDE SEQUENCE [LARGE SCALE GENOMIC DNA]</scope>
    <source>
        <strain evidence="2 3">109</strain>
    </source>
</reference>
<evidence type="ECO:0000313" key="3">
    <source>
        <dbReference type="Proteomes" id="UP000036951"/>
    </source>
</evidence>
<feature type="domain" description="PARP catalytic" evidence="1">
    <location>
        <begin position="15"/>
        <end position="105"/>
    </location>
</feature>
<dbReference type="Pfam" id="PF00644">
    <property type="entry name" value="PARP"/>
    <property type="match status" value="1"/>
</dbReference>
<evidence type="ECO:0000259" key="1">
    <source>
        <dbReference type="Pfam" id="PF00644"/>
    </source>
</evidence>
<keyword evidence="3" id="KW-1185">Reference proteome</keyword>
<protein>
    <recommendedName>
        <fullName evidence="1">PARP catalytic domain-containing protein</fullName>
    </recommendedName>
</protein>
<comment type="caution">
    <text evidence="2">The sequence shown here is derived from an EMBL/GenBank/DDBJ whole genome shotgun (WGS) entry which is preliminary data.</text>
</comment>
<dbReference type="EMBL" id="LFQU01000005">
    <property type="protein sequence ID" value="KOO69060.1"/>
    <property type="molecule type" value="Genomic_DNA"/>
</dbReference>
<organism evidence="2 3">
    <name type="scientific">Xylanibacter rarus</name>
    <dbReference type="NCBI Taxonomy" id="1676614"/>
    <lineage>
        <taxon>Bacteria</taxon>
        <taxon>Pseudomonadati</taxon>
        <taxon>Bacteroidota</taxon>
        <taxon>Bacteroidia</taxon>
        <taxon>Bacteroidales</taxon>
        <taxon>Prevotellaceae</taxon>
        <taxon>Xylanibacter</taxon>
    </lineage>
</organism>
<dbReference type="OrthoDB" id="1068064at2"/>
<accession>A0A8E1QYB1</accession>
<proteinExistence type="predicted"/>
<evidence type="ECO:0000313" key="2">
    <source>
        <dbReference type="EMBL" id="KOO69060.1"/>
    </source>
</evidence>
<name>A0A8E1QYB1_9BACT</name>
<dbReference type="InterPro" id="IPR012317">
    <property type="entry name" value="Poly(ADP-ribose)pol_cat_dom"/>
</dbReference>
<dbReference type="GO" id="GO:0003950">
    <property type="term" value="F:NAD+ poly-ADP-ribosyltransferase activity"/>
    <property type="evidence" value="ECO:0007669"/>
    <property type="project" value="InterPro"/>
</dbReference>
<dbReference type="Proteomes" id="UP000036951">
    <property type="component" value="Unassembled WGS sequence"/>
</dbReference>
<dbReference type="RefSeq" id="WP_053397866.1">
    <property type="nucleotide sequence ID" value="NZ_LFQU01000005.1"/>
</dbReference>
<gene>
    <name evidence="2" type="ORF">ACU52_04070</name>
</gene>
<dbReference type="AlphaFoldDB" id="A0A8E1QYB1"/>
<sequence>MLLINIYELKLAGTNNMQNTDIMYHGSHNYFTEFDLKHVLEGSGKIKFGYGVYVTSKYSSAAHYSGQKAQSEGENFVYTVAVPSLTDDNYIMFKQPVNAKIVMRTENVLGEKIPDKVKADGKLFRKYLANTLTGNDDFIGEKAAAEFLDNKIGVDCIVWPYSWRNPSLGTNRAIFNVNKIEIIRIDRVCLDASKHLIQDTVVPVFQLNNEV</sequence>